<dbReference type="EMBL" id="CADEAL010003001">
    <property type="protein sequence ID" value="CAB1443124.1"/>
    <property type="molecule type" value="Genomic_DNA"/>
</dbReference>
<accession>A0A9N7YZ73</accession>
<feature type="compositionally biased region" description="Basic and acidic residues" evidence="1">
    <location>
        <begin position="138"/>
        <end position="158"/>
    </location>
</feature>
<evidence type="ECO:0000313" key="2">
    <source>
        <dbReference type="EMBL" id="CAB1443124.1"/>
    </source>
</evidence>
<gene>
    <name evidence="2" type="ORF">PLEPLA_LOCUS30840</name>
</gene>
<dbReference type="Proteomes" id="UP001153269">
    <property type="component" value="Unassembled WGS sequence"/>
</dbReference>
<evidence type="ECO:0000256" key="1">
    <source>
        <dbReference type="SAM" id="MobiDB-lite"/>
    </source>
</evidence>
<evidence type="ECO:0000313" key="3">
    <source>
        <dbReference type="Proteomes" id="UP001153269"/>
    </source>
</evidence>
<feature type="region of interest" description="Disordered" evidence="1">
    <location>
        <begin position="135"/>
        <end position="193"/>
    </location>
</feature>
<sequence length="193" mass="20728">MLQSIIPERWLPPASNNPQPVPLVPSPSQGSTPARSNRAPNTCHNAGTATRPLAIFTPISQHQDRHGGDTGSETGSTTDQSDQSPDKASALGGERAPRGGGKPPPATATFCQTPLHLQHDQVSLSLFHTSKWMSLKKPPQDASDHEPPLTCESCRRLPENTVPIKPTRPASSPLTSRSSDQWQPRSHPPLLSL</sequence>
<feature type="compositionally biased region" description="Low complexity" evidence="1">
    <location>
        <begin position="71"/>
        <end position="83"/>
    </location>
</feature>
<dbReference type="AlphaFoldDB" id="A0A9N7YZ73"/>
<organism evidence="2 3">
    <name type="scientific">Pleuronectes platessa</name>
    <name type="common">European plaice</name>
    <dbReference type="NCBI Taxonomy" id="8262"/>
    <lineage>
        <taxon>Eukaryota</taxon>
        <taxon>Metazoa</taxon>
        <taxon>Chordata</taxon>
        <taxon>Craniata</taxon>
        <taxon>Vertebrata</taxon>
        <taxon>Euteleostomi</taxon>
        <taxon>Actinopterygii</taxon>
        <taxon>Neopterygii</taxon>
        <taxon>Teleostei</taxon>
        <taxon>Neoteleostei</taxon>
        <taxon>Acanthomorphata</taxon>
        <taxon>Carangaria</taxon>
        <taxon>Pleuronectiformes</taxon>
        <taxon>Pleuronectoidei</taxon>
        <taxon>Pleuronectidae</taxon>
        <taxon>Pleuronectes</taxon>
    </lineage>
</organism>
<comment type="caution">
    <text evidence="2">The sequence shown here is derived from an EMBL/GenBank/DDBJ whole genome shotgun (WGS) entry which is preliminary data.</text>
</comment>
<feature type="compositionally biased region" description="Polar residues" evidence="1">
    <location>
        <begin position="30"/>
        <end position="48"/>
    </location>
</feature>
<feature type="compositionally biased region" description="Polar residues" evidence="1">
    <location>
        <begin position="169"/>
        <end position="184"/>
    </location>
</feature>
<keyword evidence="3" id="KW-1185">Reference proteome</keyword>
<feature type="region of interest" description="Disordered" evidence="1">
    <location>
        <begin position="1"/>
        <end position="114"/>
    </location>
</feature>
<reference evidence="2" key="1">
    <citation type="submission" date="2020-03" db="EMBL/GenBank/DDBJ databases">
        <authorList>
            <person name="Weist P."/>
        </authorList>
    </citation>
    <scope>NUCLEOTIDE SEQUENCE</scope>
</reference>
<protein>
    <submittedName>
        <fullName evidence="2">Uncharacterized protein</fullName>
    </submittedName>
</protein>
<name>A0A9N7YZ73_PLEPL</name>
<proteinExistence type="predicted"/>